<name>A0A1I7V2K0_9PELO</name>
<dbReference type="STRING" id="1561998.A0A1I7V2K0"/>
<dbReference type="Proteomes" id="UP000095282">
    <property type="component" value="Unplaced"/>
</dbReference>
<keyword evidence="2" id="KW-1185">Reference proteome</keyword>
<evidence type="ECO:0000313" key="2">
    <source>
        <dbReference type="Proteomes" id="UP000095282"/>
    </source>
</evidence>
<dbReference type="WBParaSite" id="Csp11.Scaffold630.g21758.t1">
    <property type="protein sequence ID" value="Csp11.Scaffold630.g21758.t1"/>
    <property type="gene ID" value="Csp11.Scaffold630.g21758"/>
</dbReference>
<dbReference type="PANTHER" id="PTHR46000">
    <property type="entry name" value="SEVEN TM RECEPTOR-RELATED"/>
    <property type="match status" value="1"/>
</dbReference>
<feature type="transmembrane region" description="Helical" evidence="1">
    <location>
        <begin position="31"/>
        <end position="53"/>
    </location>
</feature>
<dbReference type="Pfam" id="PF10326">
    <property type="entry name" value="7TM_GPCR_Str"/>
    <property type="match status" value="1"/>
</dbReference>
<evidence type="ECO:0000256" key="1">
    <source>
        <dbReference type="SAM" id="Phobius"/>
    </source>
</evidence>
<accession>A0A1I7V2K0</accession>
<dbReference type="SUPFAM" id="SSF81321">
    <property type="entry name" value="Family A G protein-coupled receptor-like"/>
    <property type="match status" value="1"/>
</dbReference>
<protein>
    <submittedName>
        <fullName evidence="3">Seven TM Receptor</fullName>
    </submittedName>
</protein>
<evidence type="ECO:0000313" key="3">
    <source>
        <dbReference type="WBParaSite" id="Csp11.Scaffold630.g21758.t1"/>
    </source>
</evidence>
<feature type="transmembrane region" description="Helical" evidence="1">
    <location>
        <begin position="113"/>
        <end position="135"/>
    </location>
</feature>
<dbReference type="eggNOG" id="ENOG502TG12">
    <property type="taxonomic scope" value="Eukaryota"/>
</dbReference>
<proteinExistence type="predicted"/>
<reference evidence="3" key="1">
    <citation type="submission" date="2016-11" db="UniProtKB">
        <authorList>
            <consortium name="WormBaseParasite"/>
        </authorList>
    </citation>
    <scope>IDENTIFICATION</scope>
</reference>
<dbReference type="InterPro" id="IPR019428">
    <property type="entry name" value="7TM_GPCR_serpentine_rcpt_Str"/>
</dbReference>
<keyword evidence="1" id="KW-1133">Transmembrane helix</keyword>
<sequence length="163" mass="18304">MVHMYGMDIDKTPHFTMITYGPDDSLRWSSLLFIILIGCLLGPQYFIIAYCGIKTHFALKTEIAHLSAVHRTLQKQFLHALVAQALVPTILYGIPAIPLLIGPFVDIKWSMESGIFMSLLNVYPAIDSVIFMVIVPEYRKIIRGNTCAKKIFSQPPSCVTISM</sequence>
<feature type="transmembrane region" description="Helical" evidence="1">
    <location>
        <begin position="77"/>
        <end position="101"/>
    </location>
</feature>
<dbReference type="AlphaFoldDB" id="A0A1I7V2K0"/>
<keyword evidence="1" id="KW-0812">Transmembrane</keyword>
<organism evidence="2 3">
    <name type="scientific">Caenorhabditis tropicalis</name>
    <dbReference type="NCBI Taxonomy" id="1561998"/>
    <lineage>
        <taxon>Eukaryota</taxon>
        <taxon>Metazoa</taxon>
        <taxon>Ecdysozoa</taxon>
        <taxon>Nematoda</taxon>
        <taxon>Chromadorea</taxon>
        <taxon>Rhabditida</taxon>
        <taxon>Rhabditina</taxon>
        <taxon>Rhabditomorpha</taxon>
        <taxon>Rhabditoidea</taxon>
        <taxon>Rhabditidae</taxon>
        <taxon>Peloderinae</taxon>
        <taxon>Caenorhabditis</taxon>
    </lineage>
</organism>
<keyword evidence="1" id="KW-0472">Membrane</keyword>